<evidence type="ECO:0000313" key="2">
    <source>
        <dbReference type="Proteomes" id="UP000186905"/>
    </source>
</evidence>
<evidence type="ECO:0000313" key="1">
    <source>
        <dbReference type="EMBL" id="OLQ72872.1"/>
    </source>
</evidence>
<sequence length="151" mass="17058">MTNNTTNLTIDEIEDKLTSLSVSDDFLAVLKDSSTNNSDIAELLYQYYLNVSDYNNAIYYLELSDKFNDSYAQLYLASLYQQGKHCDKDEDRAQALFERSALNGDSEAQYELGASLLLSANSQEEIEQGAYWLNESYLNGNDDSKLLLDAI</sequence>
<dbReference type="Proteomes" id="UP000186905">
    <property type="component" value="Unassembled WGS sequence"/>
</dbReference>
<dbReference type="SMART" id="SM00671">
    <property type="entry name" value="SEL1"/>
    <property type="match status" value="2"/>
</dbReference>
<dbReference type="InterPro" id="IPR006597">
    <property type="entry name" value="Sel1-like"/>
</dbReference>
<dbReference type="STRING" id="1903952.BIT28_06715"/>
<dbReference type="RefSeq" id="WP_075766889.1">
    <property type="nucleotide sequence ID" value="NZ_MJIL01000090.1"/>
</dbReference>
<protein>
    <recommendedName>
        <fullName evidence="3">Sel1 repeat family protein</fullName>
    </recommendedName>
</protein>
<dbReference type="InterPro" id="IPR011990">
    <property type="entry name" value="TPR-like_helical_dom_sf"/>
</dbReference>
<dbReference type="SUPFAM" id="SSF81901">
    <property type="entry name" value="HCP-like"/>
    <property type="match status" value="1"/>
</dbReference>
<reference evidence="1 2" key="1">
    <citation type="submission" date="2016-09" db="EMBL/GenBank/DDBJ databases">
        <title>Photobacterium proteolyticum sp. nov. a protease producing bacterium isolated from ocean sediments of Laizhou Bay.</title>
        <authorList>
            <person name="Li Y."/>
        </authorList>
    </citation>
    <scope>NUCLEOTIDE SEQUENCE [LARGE SCALE GENOMIC DNA]</scope>
    <source>
        <strain evidence="1 2">13-12</strain>
    </source>
</reference>
<proteinExistence type="predicted"/>
<organism evidence="1 2">
    <name type="scientific">Photobacterium proteolyticum</name>
    <dbReference type="NCBI Taxonomy" id="1903952"/>
    <lineage>
        <taxon>Bacteria</taxon>
        <taxon>Pseudomonadati</taxon>
        <taxon>Pseudomonadota</taxon>
        <taxon>Gammaproteobacteria</taxon>
        <taxon>Vibrionales</taxon>
        <taxon>Vibrionaceae</taxon>
        <taxon>Photobacterium</taxon>
    </lineage>
</organism>
<keyword evidence="2" id="KW-1185">Reference proteome</keyword>
<comment type="caution">
    <text evidence="1">The sequence shown here is derived from an EMBL/GenBank/DDBJ whole genome shotgun (WGS) entry which is preliminary data.</text>
</comment>
<dbReference type="AlphaFoldDB" id="A0A1Q9GEQ6"/>
<accession>A0A1Q9GEQ6</accession>
<name>A0A1Q9GEQ6_9GAMM</name>
<dbReference type="EMBL" id="MJIL01000090">
    <property type="protein sequence ID" value="OLQ72872.1"/>
    <property type="molecule type" value="Genomic_DNA"/>
</dbReference>
<dbReference type="Gene3D" id="1.25.40.10">
    <property type="entry name" value="Tetratricopeptide repeat domain"/>
    <property type="match status" value="1"/>
</dbReference>
<dbReference type="OrthoDB" id="5365194at2"/>
<evidence type="ECO:0008006" key="3">
    <source>
        <dbReference type="Google" id="ProtNLM"/>
    </source>
</evidence>
<gene>
    <name evidence="1" type="ORF">BIT28_06715</name>
</gene>